<organism evidence="1 2">
    <name type="scientific">Limosilactobacillus coleohominis</name>
    <dbReference type="NCBI Taxonomy" id="181675"/>
    <lineage>
        <taxon>Bacteria</taxon>
        <taxon>Bacillati</taxon>
        <taxon>Bacillota</taxon>
        <taxon>Bacilli</taxon>
        <taxon>Lactobacillales</taxon>
        <taxon>Lactobacillaceae</taxon>
        <taxon>Limosilactobacillus</taxon>
    </lineage>
</organism>
<protein>
    <recommendedName>
        <fullName evidence="3">Transposase</fullName>
    </recommendedName>
</protein>
<reference evidence="1 2" key="1">
    <citation type="journal article" date="2021" name="Sci. Rep.">
        <title>The distribution of antibiotic resistance genes in chicken gut microbiota commensals.</title>
        <authorList>
            <person name="Juricova H."/>
            <person name="Matiasovicova J."/>
            <person name="Kubasova T."/>
            <person name="Cejkova D."/>
            <person name="Rychlik I."/>
        </authorList>
    </citation>
    <scope>NUCLEOTIDE SEQUENCE [LARGE SCALE GENOMIC DNA]</scope>
    <source>
        <strain evidence="1 2">An574</strain>
    </source>
</reference>
<evidence type="ECO:0000313" key="1">
    <source>
        <dbReference type="EMBL" id="MBM6941097.1"/>
    </source>
</evidence>
<dbReference type="Proteomes" id="UP000785625">
    <property type="component" value="Unassembled WGS sequence"/>
</dbReference>
<evidence type="ECO:0000313" key="2">
    <source>
        <dbReference type="Proteomes" id="UP000785625"/>
    </source>
</evidence>
<gene>
    <name evidence="1" type="ORF">H5975_06405</name>
</gene>
<name>A0ABS2GXT2_9LACO</name>
<proteinExistence type="predicted"/>
<dbReference type="EMBL" id="JACJKU010000066">
    <property type="protein sequence ID" value="MBM6941097.1"/>
    <property type="molecule type" value="Genomic_DNA"/>
</dbReference>
<accession>A0ABS2GXT2</accession>
<comment type="caution">
    <text evidence="1">The sequence shown here is derived from an EMBL/GenBank/DDBJ whole genome shotgun (WGS) entry which is preliminary data.</text>
</comment>
<sequence>MKYMIIKLSDKRNGRIDPIPFGNEHKLRERVEGPWRISLKTLYETSHALALYKGQIIAEYRLRSSIQIDRANHRVRLMLDPAKASSKLVGKSLNYPTSNPVSVLDDQDFKFKD</sequence>
<evidence type="ECO:0008006" key="3">
    <source>
        <dbReference type="Google" id="ProtNLM"/>
    </source>
</evidence>
<keyword evidence="2" id="KW-1185">Reference proteome</keyword>
<dbReference type="RefSeq" id="WP_204785353.1">
    <property type="nucleotide sequence ID" value="NZ_JACJKU010000066.1"/>
</dbReference>